<feature type="domain" description="COQ9 C-terminal" evidence="9">
    <location>
        <begin position="646"/>
        <end position="716"/>
    </location>
</feature>
<protein>
    <recommendedName>
        <fullName evidence="13">Ubiquinone biosynthesis protein</fullName>
    </recommendedName>
</protein>
<comment type="similarity">
    <text evidence="3">Belongs to the COQ9 family.</text>
</comment>
<evidence type="ECO:0000256" key="6">
    <source>
        <dbReference type="ARBA" id="ARBA00023121"/>
    </source>
</evidence>
<dbReference type="GO" id="GO:0005739">
    <property type="term" value="C:mitochondrion"/>
    <property type="evidence" value="ECO:0007669"/>
    <property type="project" value="UniProtKB-SubCell"/>
</dbReference>
<comment type="caution">
    <text evidence="11">The sequence shown here is derived from an EMBL/GenBank/DDBJ whole genome shotgun (WGS) entry which is preliminary data.</text>
</comment>
<dbReference type="EMBL" id="JAPWTK010000780">
    <property type="protein sequence ID" value="KAJ8936126.1"/>
    <property type="molecule type" value="Genomic_DNA"/>
</dbReference>
<evidence type="ECO:0000256" key="2">
    <source>
        <dbReference type="ARBA" id="ARBA00004749"/>
    </source>
</evidence>
<dbReference type="GO" id="GO:0008289">
    <property type="term" value="F:lipid binding"/>
    <property type="evidence" value="ECO:0007669"/>
    <property type="project" value="UniProtKB-KW"/>
</dbReference>
<dbReference type="InterPro" id="IPR019516">
    <property type="entry name" value="Glomulin/ALF4"/>
</dbReference>
<comment type="subcellular location">
    <subcellularLocation>
        <location evidence="1">Mitochondrion</location>
    </subcellularLocation>
</comment>
<evidence type="ECO:0000256" key="1">
    <source>
        <dbReference type="ARBA" id="ARBA00004173"/>
    </source>
</evidence>
<dbReference type="FunFam" id="1.10.357.10:FF:000004">
    <property type="entry name" value="Ubiquinone biosynthesis protein COQ9, mitochondrial"/>
    <property type="match status" value="1"/>
</dbReference>
<dbReference type="Proteomes" id="UP001162162">
    <property type="component" value="Unassembled WGS sequence"/>
</dbReference>
<dbReference type="InterPro" id="IPR048674">
    <property type="entry name" value="COQ9_HTH"/>
</dbReference>
<dbReference type="Pfam" id="PF08511">
    <property type="entry name" value="COQ9"/>
    <property type="match status" value="1"/>
</dbReference>
<evidence type="ECO:0000256" key="3">
    <source>
        <dbReference type="ARBA" id="ARBA00010766"/>
    </source>
</evidence>
<evidence type="ECO:0000313" key="11">
    <source>
        <dbReference type="EMBL" id="KAJ8936126.1"/>
    </source>
</evidence>
<keyword evidence="6" id="KW-0446">Lipid-binding</keyword>
<evidence type="ECO:0000313" key="12">
    <source>
        <dbReference type="Proteomes" id="UP001162162"/>
    </source>
</evidence>
<dbReference type="GO" id="GO:0055105">
    <property type="term" value="F:ubiquitin-protein transferase inhibitor activity"/>
    <property type="evidence" value="ECO:0007669"/>
    <property type="project" value="TreeGrafter"/>
</dbReference>
<gene>
    <name evidence="11" type="ORF">NQ318_022208</name>
</gene>
<keyword evidence="12" id="KW-1185">Reference proteome</keyword>
<evidence type="ECO:0000256" key="7">
    <source>
        <dbReference type="ARBA" id="ARBA00023128"/>
    </source>
</evidence>
<dbReference type="PANTHER" id="PTHR15430">
    <property type="entry name" value="GLOMULIN"/>
    <property type="match status" value="1"/>
</dbReference>
<reference evidence="11" key="1">
    <citation type="journal article" date="2023" name="Insect Mol. Biol.">
        <title>Genome sequencing provides insights into the evolution of gene families encoding plant cell wall-degrading enzymes in longhorned beetles.</title>
        <authorList>
            <person name="Shin N.R."/>
            <person name="Okamura Y."/>
            <person name="Kirsch R."/>
            <person name="Pauchet Y."/>
        </authorList>
    </citation>
    <scope>NUCLEOTIDE SEQUENCE</scope>
    <source>
        <strain evidence="11">AMC_N1</strain>
    </source>
</reference>
<sequence>MKLFADTNNSSAVKNSSWDLIPIITEYLTTKNSNKNVNLFKCCEQLLNIIANNSNPEEVLLQLIEEIEETTDHTKFVVLLNPLRGVLHRIPKNRINSLAWSLNALQTFLNKWDVPEDTSLVGKEKLLLDNTENVQKITELHINILLFYDFLIEELEASGENVQEQSAVVCKFLIQLLGKPLVCLDMEVFDGIKSRARRIAENIVAKVIKIVKDPVPLLEMRFESENNDMSLTRPNALGISVLFYLVYAEEVCIEVTPKVYNPVYFFHHSLHLVTVLLEMENQMCLEKALRLASTLLLYVKFVEVPYLLLDSEDHCHFSRALSKVIVYNDAESIRKLALCVYQNYLTSFETRGFYLLVSNLISELNHTGLIGFTITKYKDRIAEEFSKNAQNVSPYLKGSRLIKVLRKFCYLHKEEESDLIELSDQIMATLNLLRYLALRDKNNVTDIWDYFKILEETYFKCLRKGIELSRAHYELKVREVEEEQSLGDNKSESEVSVTVAGRNLLEMPKNTHGVRTTTRCKASGNKFNENYEGEIKNKILEASLPFVTELGWSKEALSAGAQIMGYPGITHGMFSKGGADLVHYFQTSSNRKLVEVLKEFRIEAGDKPNSPAEFAEQAIQTRLKMIIPYISKWPQAIAIMSLPPNVPNALATLLTMVDDICYYAGDRSVDFNWYLRRIGIAAVYKATELYMIQDSSREYEETWTFLNRRLVEAVQLHDLISKSDMKSQTAKDTAQAVFVTARNILGLNWNR</sequence>
<accession>A0AAV8XCF4</accession>
<evidence type="ECO:0000259" key="10">
    <source>
        <dbReference type="Pfam" id="PF21392"/>
    </source>
</evidence>
<dbReference type="Pfam" id="PF08568">
    <property type="entry name" value="Kinetochor_Ybp2"/>
    <property type="match status" value="2"/>
</dbReference>
<dbReference type="Pfam" id="PF21392">
    <property type="entry name" value="COQ9_N"/>
    <property type="match status" value="1"/>
</dbReference>
<evidence type="ECO:0000259" key="9">
    <source>
        <dbReference type="Pfam" id="PF08511"/>
    </source>
</evidence>
<evidence type="ECO:0000256" key="4">
    <source>
        <dbReference type="ARBA" id="ARBA00022688"/>
    </source>
</evidence>
<evidence type="ECO:0000256" key="8">
    <source>
        <dbReference type="ARBA" id="ARBA00058104"/>
    </source>
</evidence>
<proteinExistence type="inferred from homology"/>
<keyword evidence="4" id="KW-0831">Ubiquinone biosynthesis</keyword>
<comment type="pathway">
    <text evidence="2">Cofactor biosynthesis; ubiquinone biosynthesis.</text>
</comment>
<comment type="function">
    <text evidence="8">Membrane-associated protein that warps the membrane surface to access and bind aromatic isoprenes with high specificity, including ubiquinone (CoQ) isoprene intermediates and presents them directly to COQ7, therefore facilitating the COQ7-mediated hydroxylase step. Participates in the biosynthesis of coenzyme Q, also named ubiquinone, an essential lipid-soluble electron transporter for aerobic cellular respiration.</text>
</comment>
<name>A0AAV8XCF4_9CUCU</name>
<keyword evidence="7" id="KW-0496">Mitochondrion</keyword>
<dbReference type="GO" id="GO:0006744">
    <property type="term" value="P:ubiquinone biosynthetic process"/>
    <property type="evidence" value="ECO:0007669"/>
    <property type="project" value="UniProtKB-KW"/>
</dbReference>
<dbReference type="NCBIfam" id="TIGR02396">
    <property type="entry name" value="diverge_rpsU"/>
    <property type="match status" value="1"/>
</dbReference>
<evidence type="ECO:0008006" key="13">
    <source>
        <dbReference type="Google" id="ProtNLM"/>
    </source>
</evidence>
<dbReference type="Gene3D" id="1.10.357.10">
    <property type="entry name" value="Tetracycline Repressor, domain 2"/>
    <property type="match status" value="1"/>
</dbReference>
<dbReference type="InterPro" id="IPR013718">
    <property type="entry name" value="COQ9_C"/>
</dbReference>
<feature type="domain" description="Ubiquinone biosynthesis protein COQ9 HTH" evidence="10">
    <location>
        <begin position="532"/>
        <end position="562"/>
    </location>
</feature>
<keyword evidence="5" id="KW-0809">Transit peptide</keyword>
<organism evidence="11 12">
    <name type="scientific">Aromia moschata</name>
    <dbReference type="NCBI Taxonomy" id="1265417"/>
    <lineage>
        <taxon>Eukaryota</taxon>
        <taxon>Metazoa</taxon>
        <taxon>Ecdysozoa</taxon>
        <taxon>Arthropoda</taxon>
        <taxon>Hexapoda</taxon>
        <taxon>Insecta</taxon>
        <taxon>Pterygota</taxon>
        <taxon>Neoptera</taxon>
        <taxon>Endopterygota</taxon>
        <taxon>Coleoptera</taxon>
        <taxon>Polyphaga</taxon>
        <taxon>Cucujiformia</taxon>
        <taxon>Chrysomeloidea</taxon>
        <taxon>Cerambycidae</taxon>
        <taxon>Cerambycinae</taxon>
        <taxon>Callichromatini</taxon>
        <taxon>Aromia</taxon>
    </lineage>
</organism>
<dbReference type="PANTHER" id="PTHR15430:SF1">
    <property type="entry name" value="GLOMULIN"/>
    <property type="match status" value="1"/>
</dbReference>
<dbReference type="InterPro" id="IPR012762">
    <property type="entry name" value="Ubiq_biosynth_COQ9"/>
</dbReference>
<dbReference type="InterPro" id="IPR013877">
    <property type="entry name" value="YAP-bd/ALF4/Glomulin"/>
</dbReference>
<dbReference type="AlphaFoldDB" id="A0AAV8XCF4"/>
<evidence type="ECO:0000256" key="5">
    <source>
        <dbReference type="ARBA" id="ARBA00022946"/>
    </source>
</evidence>